<dbReference type="PROSITE" id="PS51673">
    <property type="entry name" value="SUZ"/>
    <property type="match status" value="1"/>
</dbReference>
<evidence type="ECO:0000313" key="5">
    <source>
        <dbReference type="Proteomes" id="UP000245341"/>
    </source>
</evidence>
<feature type="compositionally biased region" description="Polar residues" evidence="2">
    <location>
        <begin position="455"/>
        <end position="467"/>
    </location>
</feature>
<gene>
    <name evidence="6" type="primary">R3HDM2</name>
</gene>
<feature type="compositionally biased region" description="Low complexity" evidence="2">
    <location>
        <begin position="557"/>
        <end position="574"/>
    </location>
</feature>
<keyword evidence="1" id="KW-0597">Phosphoprotein</keyword>
<dbReference type="InterPro" id="IPR036867">
    <property type="entry name" value="R3H_dom_sf"/>
</dbReference>
<feature type="region of interest" description="Disordered" evidence="2">
    <location>
        <begin position="675"/>
        <end position="739"/>
    </location>
</feature>
<feature type="domain" description="SUZ" evidence="4">
    <location>
        <begin position="249"/>
        <end position="326"/>
    </location>
</feature>
<feature type="region of interest" description="Disordered" evidence="2">
    <location>
        <begin position="494"/>
        <end position="574"/>
    </location>
</feature>
<feature type="compositionally biased region" description="Low complexity" evidence="2">
    <location>
        <begin position="773"/>
        <end position="791"/>
    </location>
</feature>
<feature type="compositionally biased region" description="Low complexity" evidence="2">
    <location>
        <begin position="322"/>
        <end position="333"/>
    </location>
</feature>
<feature type="compositionally biased region" description="Polar residues" evidence="2">
    <location>
        <begin position="762"/>
        <end position="772"/>
    </location>
</feature>
<evidence type="ECO:0000259" key="4">
    <source>
        <dbReference type="PROSITE" id="PS51673"/>
    </source>
</evidence>
<dbReference type="InterPro" id="IPR001374">
    <property type="entry name" value="R3H_dom"/>
</dbReference>
<dbReference type="RefSeq" id="XP_030891163.1">
    <property type="nucleotide sequence ID" value="XM_031035303.1"/>
</dbReference>
<dbReference type="AlphaFoldDB" id="A0A7F8REM1"/>
<dbReference type="Proteomes" id="UP000245341">
    <property type="component" value="Unplaced"/>
</dbReference>
<feature type="domain" description="R3H" evidence="3">
    <location>
        <begin position="185"/>
        <end position="248"/>
    </location>
</feature>
<feature type="compositionally biased region" description="Basic and acidic residues" evidence="2">
    <location>
        <begin position="273"/>
        <end position="285"/>
    </location>
</feature>
<protein>
    <submittedName>
        <fullName evidence="6">R3H domain-containing protein 2 isoform X9</fullName>
    </submittedName>
</protein>
<dbReference type="CDD" id="cd02642">
    <property type="entry name" value="R3H_encore_like"/>
    <property type="match status" value="1"/>
</dbReference>
<dbReference type="PANTHER" id="PTHR15672:SF13">
    <property type="entry name" value="R3H DOMAIN-CONTAINING PROTEIN 2"/>
    <property type="match status" value="1"/>
</dbReference>
<dbReference type="SUPFAM" id="SSF82708">
    <property type="entry name" value="R3H domain"/>
    <property type="match status" value="1"/>
</dbReference>
<dbReference type="CTD" id="22864"/>
<dbReference type="Gene3D" id="3.30.1370.50">
    <property type="entry name" value="R3H-like domain"/>
    <property type="match status" value="1"/>
</dbReference>
<evidence type="ECO:0000256" key="1">
    <source>
        <dbReference type="ARBA" id="ARBA00022553"/>
    </source>
</evidence>
<evidence type="ECO:0000313" key="6">
    <source>
        <dbReference type="RefSeq" id="XP_030891163.1"/>
    </source>
</evidence>
<feature type="region of interest" description="Disordered" evidence="2">
    <location>
        <begin position="752"/>
        <end position="794"/>
    </location>
</feature>
<feature type="compositionally biased region" description="Basic and acidic residues" evidence="2">
    <location>
        <begin position="52"/>
        <end position="72"/>
    </location>
</feature>
<dbReference type="PROSITE" id="PS51061">
    <property type="entry name" value="R3H"/>
    <property type="match status" value="1"/>
</dbReference>
<dbReference type="InterPro" id="IPR051937">
    <property type="entry name" value="R3H_domain_containing"/>
</dbReference>
<feature type="region of interest" description="Disordered" evidence="2">
    <location>
        <begin position="122"/>
        <end position="163"/>
    </location>
</feature>
<dbReference type="GO" id="GO:0003676">
    <property type="term" value="F:nucleic acid binding"/>
    <property type="evidence" value="ECO:0007669"/>
    <property type="project" value="UniProtKB-UniRule"/>
</dbReference>
<dbReference type="GeneID" id="102750356"/>
<feature type="compositionally biased region" description="Low complexity" evidence="2">
    <location>
        <begin position="706"/>
        <end position="728"/>
    </location>
</feature>
<feature type="compositionally biased region" description="Basic residues" evidence="2">
    <location>
        <begin position="74"/>
        <end position="87"/>
    </location>
</feature>
<dbReference type="Pfam" id="PF01424">
    <property type="entry name" value="R3H"/>
    <property type="match status" value="1"/>
</dbReference>
<dbReference type="PANTHER" id="PTHR15672">
    <property type="entry name" value="CAMP-REGULATED PHOSPHOPROTEIN 21 RELATED R3H DOMAIN CONTAINING PROTEIN"/>
    <property type="match status" value="1"/>
</dbReference>
<feature type="compositionally biased region" description="Basic and acidic residues" evidence="2">
    <location>
        <begin position="125"/>
        <end position="159"/>
    </location>
</feature>
<feature type="region of interest" description="Disordered" evidence="2">
    <location>
        <begin position="849"/>
        <end position="868"/>
    </location>
</feature>
<proteinExistence type="predicted"/>
<feature type="compositionally biased region" description="Low complexity" evidence="2">
    <location>
        <begin position="414"/>
        <end position="428"/>
    </location>
</feature>
<name>A0A7F8REM1_LEPWE</name>
<dbReference type="FunFam" id="3.30.1370.50:FF:000001">
    <property type="entry name" value="R3H domain-containing protein 2 isoform 1"/>
    <property type="match status" value="1"/>
</dbReference>
<accession>A0A7F8REM1</accession>
<feature type="compositionally biased region" description="Pro residues" evidence="2">
    <location>
        <begin position="429"/>
        <end position="438"/>
    </location>
</feature>
<sequence length="990" mass="108348">MGAYGVRRGYCIILKKMSNSNTTQETLEIMKESEKKLVEESVNKNKFISKTPSKEETEKESEDTGLRQETQRRTSSHGHARKRAKSNSKLKLVRSLAVCEESSAPFADGPLETQDIIQLHISCPSDKEEEKSTKDVSEKEDKDKNKEKVPRKMLSRDSSQEYTDSTGIDLHEFLVNTLKKNPRDRMMLLKLEQEILEFINDNNNQFKKFPQMTSYHRMLLHRVAAYFGMDHNVDQTGKAVIINKTSNTRIPEQRFSEHIKDEKNTEFQQRFILKRDDASMDRDDNQTGQNGYLNDIRLSKEAFSSSSHKRRQIFRGNREGLSRTSSSRQSSTDSELKSLEPRPWSSTDSDGSVRSMRPPVTKASSFSGISILTRGDSIGSSKGGSAGRISRPGMALGAPEVCNQVTSSQSVRGLLPCTGQQQPQQPQLPALPPTPQQQPPLNNHMISQADDLSNPFGQMSLSRQGSTEAADPSSALFQPPLISQHPQQTSFIMASTGQPLPTSNYSPSSHAPPTQQVLPPQGYMQPPQQIQVSYYAPGQYPNSNQQYRPLSHPVAYSPQRGQQLPQPSQQPGLQPMMPNQQQAAYQGMIGVQQPQNQGLLSNQRSSMGGQMQGLVVQYTPLPSYQVPVGNDSQNVVQPPFQQPMLVPASQSVQGGLPAGGVPVYYSVIPPAQQNGTSPSVGFLQPPGSEQYQMPQSPSPCSPPQMPQQYSGVSPSGPGVVVMQLNVPNGPQPPQNPSMVQWSHCKYYSMDQRGQKPGDLYNPDSSPQANTQMSSSPVTSPTQSPAPSPVTSLSSVCTGLSPLPVLTQFPRPGGPAQGDGRYSLLGQPLQYNLSICPPLLHGQSTYTVHQGQSGLKHGNRSKRQALKSASTDLGTTDVVLGRVLEVTDLPEGITRTEADKLFTQLAMSGAKIQWLKDAQGLPGGGGGDNSGTAENGRHADLAALYTIVAVFPSPLAAQNASLRLNNSVSRFKLRVAKKNYDLRILERASSQ</sequence>
<dbReference type="SMART" id="SM00393">
    <property type="entry name" value="R3H"/>
    <property type="match status" value="1"/>
</dbReference>
<organism evidence="5 6">
    <name type="scientific">Leptonychotes weddellii</name>
    <name type="common">Weddell seal</name>
    <name type="synonym">Otaria weddellii</name>
    <dbReference type="NCBI Taxonomy" id="9713"/>
    <lineage>
        <taxon>Eukaryota</taxon>
        <taxon>Metazoa</taxon>
        <taxon>Chordata</taxon>
        <taxon>Craniata</taxon>
        <taxon>Vertebrata</taxon>
        <taxon>Euteleostomi</taxon>
        <taxon>Mammalia</taxon>
        <taxon>Eutheria</taxon>
        <taxon>Laurasiatheria</taxon>
        <taxon>Carnivora</taxon>
        <taxon>Caniformia</taxon>
        <taxon>Pinnipedia</taxon>
        <taxon>Phocidae</taxon>
        <taxon>Monachinae</taxon>
        <taxon>Lobodontini</taxon>
        <taxon>Leptonychotes</taxon>
    </lineage>
</organism>
<reference evidence="6" key="1">
    <citation type="submission" date="2025-08" db="UniProtKB">
        <authorList>
            <consortium name="RefSeq"/>
        </authorList>
    </citation>
    <scope>IDENTIFICATION</scope>
    <source>
        <tissue evidence="6">Liver</tissue>
    </source>
</reference>
<feature type="region of interest" description="Disordered" evidence="2">
    <location>
        <begin position="414"/>
        <end position="480"/>
    </location>
</feature>
<feature type="region of interest" description="Disordered" evidence="2">
    <location>
        <begin position="273"/>
        <end position="392"/>
    </location>
</feature>
<evidence type="ECO:0000259" key="3">
    <source>
        <dbReference type="PROSITE" id="PS51061"/>
    </source>
</evidence>
<feature type="compositionally biased region" description="Pro residues" evidence="2">
    <location>
        <begin position="696"/>
        <end position="705"/>
    </location>
</feature>
<dbReference type="InterPro" id="IPR024771">
    <property type="entry name" value="SUZ"/>
</dbReference>
<feature type="region of interest" description="Disordered" evidence="2">
    <location>
        <begin position="38"/>
        <end position="87"/>
    </location>
</feature>
<evidence type="ECO:0000256" key="2">
    <source>
        <dbReference type="SAM" id="MobiDB-lite"/>
    </source>
</evidence>
<feature type="compositionally biased region" description="Polar residues" evidence="2">
    <location>
        <begin position="494"/>
        <end position="518"/>
    </location>
</feature>
<keyword evidence="5" id="KW-1185">Reference proteome</keyword>